<dbReference type="SUPFAM" id="SSF52467">
    <property type="entry name" value="DHS-like NAD/FAD-binding domain"/>
    <property type="match status" value="1"/>
</dbReference>
<dbReference type="PANTHER" id="PTHR43153">
    <property type="entry name" value="ELECTRON TRANSFER FLAVOPROTEIN ALPHA"/>
    <property type="match status" value="1"/>
</dbReference>
<dbReference type="PANTHER" id="PTHR43153:SF1">
    <property type="entry name" value="ELECTRON TRANSFER FLAVOPROTEIN SUBUNIT ALPHA, MITOCHONDRIAL"/>
    <property type="match status" value="1"/>
</dbReference>
<dbReference type="InterPro" id="IPR014729">
    <property type="entry name" value="Rossmann-like_a/b/a_fold"/>
</dbReference>
<dbReference type="InterPro" id="IPR014730">
    <property type="entry name" value="ETF_a/b_N"/>
</dbReference>
<evidence type="ECO:0000313" key="4">
    <source>
        <dbReference type="EMBL" id="MET4634223.1"/>
    </source>
</evidence>
<accession>A0ABV2QZD1</accession>
<gene>
    <name evidence="4" type="ORF">ABIE08_002136</name>
</gene>
<protein>
    <submittedName>
        <fullName evidence="4">Electron transfer flavoprotein alpha subunit</fullName>
    </submittedName>
</protein>
<feature type="domain" description="Electron transfer flavoprotein alpha/beta-subunit N-terminal" evidence="3">
    <location>
        <begin position="57"/>
        <end position="235"/>
    </location>
</feature>
<dbReference type="Gene3D" id="3.40.50.620">
    <property type="entry name" value="HUPs"/>
    <property type="match status" value="1"/>
</dbReference>
<dbReference type="Proteomes" id="UP001549321">
    <property type="component" value="Unassembled WGS sequence"/>
</dbReference>
<keyword evidence="5" id="KW-1185">Reference proteome</keyword>
<dbReference type="InterPro" id="IPR014731">
    <property type="entry name" value="ETF_asu_C"/>
</dbReference>
<keyword evidence="2" id="KW-0249">Electron transport</keyword>
<dbReference type="InterPro" id="IPR001308">
    <property type="entry name" value="ETF_a/FixB"/>
</dbReference>
<comment type="similarity">
    <text evidence="1">Belongs to the ETF alpha-subunit/FixB family.</text>
</comment>
<name>A0ABV2QZD1_9HYPH</name>
<dbReference type="SUPFAM" id="SSF52402">
    <property type="entry name" value="Adenine nucleotide alpha hydrolases-like"/>
    <property type="match status" value="1"/>
</dbReference>
<dbReference type="SMART" id="SM00893">
    <property type="entry name" value="ETF"/>
    <property type="match status" value="1"/>
</dbReference>
<dbReference type="Gene3D" id="3.40.50.1220">
    <property type="entry name" value="TPP-binding domain"/>
    <property type="match status" value="1"/>
</dbReference>
<evidence type="ECO:0000259" key="3">
    <source>
        <dbReference type="SMART" id="SM00893"/>
    </source>
</evidence>
<evidence type="ECO:0000256" key="2">
    <source>
        <dbReference type="ARBA" id="ARBA00022982"/>
    </source>
</evidence>
<comment type="caution">
    <text evidence="4">The sequence shown here is derived from an EMBL/GenBank/DDBJ whole genome shotgun (WGS) entry which is preliminary data.</text>
</comment>
<dbReference type="RefSeq" id="WP_354550885.1">
    <property type="nucleotide sequence ID" value="NZ_JBEPSM010000001.1"/>
</dbReference>
<evidence type="ECO:0000256" key="1">
    <source>
        <dbReference type="ARBA" id="ARBA00005817"/>
    </source>
</evidence>
<proteinExistence type="inferred from homology"/>
<dbReference type="EMBL" id="JBEPSM010000001">
    <property type="protein sequence ID" value="MET4634223.1"/>
    <property type="molecule type" value="Genomic_DNA"/>
</dbReference>
<dbReference type="Pfam" id="PF00766">
    <property type="entry name" value="ETF_alpha"/>
    <property type="match status" value="1"/>
</dbReference>
<evidence type="ECO:0000313" key="5">
    <source>
        <dbReference type="Proteomes" id="UP001549321"/>
    </source>
</evidence>
<sequence>MSGTRRINPRRPFRITPEGIRRIVLGEEGDAGEIALSPVAMASSKPLRLVGEATANLLVVAHSDRGALDAPAREAIAAAAILADPATPVLVLVLGDLAEDLGPFGADRILAVPECGNGAFLPDLEVSVLSDVIDRFQPRHVLMPDSPTGTGDLGRRAAAALDAEIATHVVELKTDSVACNRQGGTVLARRGLPRFILLDPGAIDAALPFRGAGKRLDYAAHAVAPGLYRDLGLKPVAGAALPLEEADFIVAAGNGVRDVPTVEAVADLFGAAIGASRVAVDDGRFPKDKQVGATGKTVQASVYMAIGISGAVQHLQGIRACRHVIAINSDASAPIARRADLTIVADAQAVMQALVSETARRNWPGDAADEARADG</sequence>
<organism evidence="4 5">
    <name type="scientific">Kaistia defluvii</name>
    <dbReference type="NCBI Taxonomy" id="410841"/>
    <lineage>
        <taxon>Bacteria</taxon>
        <taxon>Pseudomonadati</taxon>
        <taxon>Pseudomonadota</taxon>
        <taxon>Alphaproteobacteria</taxon>
        <taxon>Hyphomicrobiales</taxon>
        <taxon>Kaistiaceae</taxon>
        <taxon>Kaistia</taxon>
    </lineage>
</organism>
<dbReference type="InterPro" id="IPR029035">
    <property type="entry name" value="DHS-like_NAD/FAD-binding_dom"/>
</dbReference>
<keyword evidence="2" id="KW-0813">Transport</keyword>
<dbReference type="Pfam" id="PF01012">
    <property type="entry name" value="ETF"/>
    <property type="match status" value="1"/>
</dbReference>
<dbReference type="PIRSF" id="PIRSF000089">
    <property type="entry name" value="Electra_flavoP_a"/>
    <property type="match status" value="1"/>
</dbReference>
<reference evidence="4 5" key="1">
    <citation type="submission" date="2024-06" db="EMBL/GenBank/DDBJ databases">
        <title>Sorghum-associated microbial communities from plants grown in Nebraska, USA.</title>
        <authorList>
            <person name="Schachtman D."/>
        </authorList>
    </citation>
    <scope>NUCLEOTIDE SEQUENCE [LARGE SCALE GENOMIC DNA]</scope>
    <source>
        <strain evidence="4 5">3207</strain>
    </source>
</reference>